<evidence type="ECO:0000259" key="3">
    <source>
        <dbReference type="Pfam" id="PF03065"/>
    </source>
</evidence>
<dbReference type="PANTHER" id="PTHR36306">
    <property type="entry name" value="ALPHA-AMYLASE-RELATED-RELATED"/>
    <property type="match status" value="1"/>
</dbReference>
<evidence type="ECO:0000256" key="1">
    <source>
        <dbReference type="ARBA" id="ARBA00006821"/>
    </source>
</evidence>
<dbReference type="GO" id="GO:0016787">
    <property type="term" value="F:hydrolase activity"/>
    <property type="evidence" value="ECO:0007669"/>
    <property type="project" value="UniProtKB-KW"/>
</dbReference>
<dbReference type="Gene3D" id="3.20.110.20">
    <property type="match status" value="1"/>
</dbReference>
<protein>
    <submittedName>
        <fullName evidence="4">Glycoside hydrolase</fullName>
    </submittedName>
</protein>
<dbReference type="CDD" id="cd10797">
    <property type="entry name" value="GH57N_APU_like_1"/>
    <property type="match status" value="1"/>
</dbReference>
<reference evidence="4 5" key="1">
    <citation type="journal article" date="2016" name="Nat. Commun.">
        <title>Thousands of microbial genomes shed light on interconnected biogeochemical processes in an aquifer system.</title>
        <authorList>
            <person name="Anantharaman K."/>
            <person name="Brown C.T."/>
            <person name="Hug L.A."/>
            <person name="Sharon I."/>
            <person name="Castelle C.J."/>
            <person name="Probst A.J."/>
            <person name="Thomas B.C."/>
            <person name="Singh A."/>
            <person name="Wilkins M.J."/>
            <person name="Karaoz U."/>
            <person name="Brodie E.L."/>
            <person name="Williams K.H."/>
            <person name="Hubbard S.S."/>
            <person name="Banfield J.F."/>
        </authorList>
    </citation>
    <scope>NUCLEOTIDE SEQUENCE [LARGE SCALE GENOMIC DNA]</scope>
</reference>
<name>A0A1F4TMP9_UNCSA</name>
<dbReference type="Pfam" id="PF12055">
    <property type="entry name" value="DUF3536"/>
    <property type="match status" value="1"/>
</dbReference>
<keyword evidence="2" id="KW-0119">Carbohydrate metabolism</keyword>
<dbReference type="InterPro" id="IPR011330">
    <property type="entry name" value="Glyco_hydro/deAcase_b/a-brl"/>
</dbReference>
<evidence type="ECO:0000256" key="2">
    <source>
        <dbReference type="ARBA" id="ARBA00023277"/>
    </source>
</evidence>
<dbReference type="GO" id="GO:0005975">
    <property type="term" value="P:carbohydrate metabolic process"/>
    <property type="evidence" value="ECO:0007669"/>
    <property type="project" value="InterPro"/>
</dbReference>
<dbReference type="Proteomes" id="UP000177309">
    <property type="component" value="Unassembled WGS sequence"/>
</dbReference>
<feature type="domain" description="Glycoside hydrolase family 57 N-terminal" evidence="3">
    <location>
        <begin position="17"/>
        <end position="305"/>
    </location>
</feature>
<dbReference type="InterPro" id="IPR004300">
    <property type="entry name" value="Glyco_hydro_57_N"/>
</dbReference>
<dbReference type="EMBL" id="MEUI01000024">
    <property type="protein sequence ID" value="OGC33995.1"/>
    <property type="molecule type" value="Genomic_DNA"/>
</dbReference>
<evidence type="ECO:0000313" key="5">
    <source>
        <dbReference type="Proteomes" id="UP000177309"/>
    </source>
</evidence>
<accession>A0A1F4TMP9</accession>
<keyword evidence="4" id="KW-0378">Hydrolase</keyword>
<evidence type="ECO:0000313" key="4">
    <source>
        <dbReference type="EMBL" id="OGC33995.1"/>
    </source>
</evidence>
<proteinExistence type="inferred from homology"/>
<dbReference type="Pfam" id="PF03065">
    <property type="entry name" value="Glyco_hydro_57"/>
    <property type="match status" value="1"/>
</dbReference>
<organism evidence="4 5">
    <name type="scientific">candidate division WOR-1 bacterium RIFOXYC2_FULL_41_25</name>
    <dbReference type="NCBI Taxonomy" id="1802586"/>
    <lineage>
        <taxon>Bacteria</taxon>
        <taxon>Bacillati</taxon>
        <taxon>Saganbacteria</taxon>
    </lineage>
</organism>
<dbReference type="PANTHER" id="PTHR36306:SF3">
    <property type="entry name" value="GLYCOSIDE HYDROLASE FAMILY 57"/>
    <property type="match status" value="1"/>
</dbReference>
<dbReference type="InterPro" id="IPR021923">
    <property type="entry name" value="DUF3536"/>
</dbReference>
<gene>
    <name evidence="4" type="ORF">A2462_01395</name>
</gene>
<comment type="caution">
    <text evidence="4">The sequence shown here is derived from an EMBL/GenBank/DDBJ whole genome shotgun (WGS) entry which is preliminary data.</text>
</comment>
<sequence length="808" mass="93607">MTHYICIHGHFYQPPRENPWLEEVEMQDSAWPYHDWNDRITAECYGPNAASRILNEQKRIINIVNNYSKISFNFGPTLLTWLERKAPTVYYEILLADQISQQNFSGHGSALAQVYNHMIMPLANSRDKRTQIIWGLKDFEHRFKRAPEGMWLAETAVDLETLDIMAELGLKFTILAPRQAKRIRKIGTSNWLDVSQERIDPKAAYLCRLPSGRYINIFFYDGQTSREIAFAGLLNNGNFFAEKLARLFNRQSSESQLVHVGTDGESYGHHHRFGDMALAYCLYHIEKKNLAKITIYGEFLEKHPASFEVEVFENSSWSCIHGIERWRSNCGCQSGINPNWQQNWRAPLREAMDWLRDKLTELFDQQASKYLKDPWTARDNYIEIILNRSEENLTKWLSHYGKKDLSKEEKAKVRQLLEMQRQAQLMYTSCGWFFDEVSGIETVQIMSYAARAIQMAKIAADWDLETEYLSLLAKVPSNIKELDNAATIYQQIISPQIADLPRVAAHYAISSLFTKNPDLFSYTAHNEVFDRVEFGKHKLAIGKTILSSKITGEEAPITFAVMYLGDQNIVAGARHYLDNGQFDQLRQKAKTAFLKGKSAEVISLIDKSFGEHSYSLWHLFKDEQRKIVSQISDPLIADMGRSMQRMFKDSLPLMKTMNELNIPLPRAFYAIARFIFNHDLLQLILDDDEQSLSKLQELTQEVNLWSIKLDKKALSFAATKKLNTLMNLWLKSPEDLAVLERIRLSLDIFNADLLQLDLDLWQAQNIYFALYKKIYQQKEQQAKQGNQTANQWLKYFSEIGALIRVRLS</sequence>
<dbReference type="SUPFAM" id="SSF88713">
    <property type="entry name" value="Glycoside hydrolase/deacetylase"/>
    <property type="match status" value="1"/>
</dbReference>
<comment type="similarity">
    <text evidence="1">Belongs to the glycosyl hydrolase 57 family.</text>
</comment>
<dbReference type="InterPro" id="IPR052046">
    <property type="entry name" value="GH57_Enzymes"/>
</dbReference>
<dbReference type="AlphaFoldDB" id="A0A1F4TMP9"/>